<dbReference type="GeneID" id="7827193"/>
<proteinExistence type="predicted"/>
<evidence type="ECO:0000313" key="2">
    <source>
        <dbReference type="EMBL" id="EAR93542.1"/>
    </source>
</evidence>
<dbReference type="RefSeq" id="XP_001013787.1">
    <property type="nucleotide sequence ID" value="XM_001013787.1"/>
</dbReference>
<dbReference type="Pfam" id="PF12237">
    <property type="entry name" value="PCIF1_WW"/>
    <property type="match status" value="1"/>
</dbReference>
<dbReference type="InParanoid" id="Q23AF0"/>
<protein>
    <submittedName>
        <fullName evidence="2">Phosphorylated CTD-interacting factor 1</fullName>
    </submittedName>
</protein>
<gene>
    <name evidence="2" type="ORF">TTHERM_00426090</name>
</gene>
<reference evidence="3" key="1">
    <citation type="journal article" date="2006" name="PLoS Biol.">
        <title>Macronuclear genome sequence of the ciliate Tetrahymena thermophila, a model eukaryote.</title>
        <authorList>
            <person name="Eisen J.A."/>
            <person name="Coyne R.S."/>
            <person name="Wu M."/>
            <person name="Wu D."/>
            <person name="Thiagarajan M."/>
            <person name="Wortman J.R."/>
            <person name="Badger J.H."/>
            <person name="Ren Q."/>
            <person name="Amedeo P."/>
            <person name="Jones K.M."/>
            <person name="Tallon L.J."/>
            <person name="Delcher A.L."/>
            <person name="Salzberg S.L."/>
            <person name="Silva J.C."/>
            <person name="Haas B.J."/>
            <person name="Majoros W.H."/>
            <person name="Farzad M."/>
            <person name="Carlton J.M."/>
            <person name="Smith R.K. Jr."/>
            <person name="Garg J."/>
            <person name="Pearlman R.E."/>
            <person name="Karrer K.M."/>
            <person name="Sun L."/>
            <person name="Manning G."/>
            <person name="Elde N.C."/>
            <person name="Turkewitz A.P."/>
            <person name="Asai D.J."/>
            <person name="Wilkes D.E."/>
            <person name="Wang Y."/>
            <person name="Cai H."/>
            <person name="Collins K."/>
            <person name="Stewart B.A."/>
            <person name="Lee S.R."/>
            <person name="Wilamowska K."/>
            <person name="Weinberg Z."/>
            <person name="Ruzzo W.L."/>
            <person name="Wloga D."/>
            <person name="Gaertig J."/>
            <person name="Frankel J."/>
            <person name="Tsao C.-C."/>
            <person name="Gorovsky M.A."/>
            <person name="Keeling P.J."/>
            <person name="Waller R.F."/>
            <person name="Patron N.J."/>
            <person name="Cherry J.M."/>
            <person name="Stover N.A."/>
            <person name="Krieger C.J."/>
            <person name="del Toro C."/>
            <person name="Ryder H.F."/>
            <person name="Williamson S.C."/>
            <person name="Barbeau R.A."/>
            <person name="Hamilton E.P."/>
            <person name="Orias E."/>
        </authorList>
    </citation>
    <scope>NUCLEOTIDE SEQUENCE [LARGE SCALE GENOMIC DNA]</scope>
    <source>
        <strain evidence="3">SB210</strain>
    </source>
</reference>
<evidence type="ECO:0000313" key="3">
    <source>
        <dbReference type="Proteomes" id="UP000009168"/>
    </source>
</evidence>
<dbReference type="HOGENOM" id="CLU_666465_0_0_1"/>
<dbReference type="InterPro" id="IPR022035">
    <property type="entry name" value="PCIF1_WW"/>
</dbReference>
<organism evidence="2 3">
    <name type="scientific">Tetrahymena thermophila (strain SB210)</name>
    <dbReference type="NCBI Taxonomy" id="312017"/>
    <lineage>
        <taxon>Eukaryota</taxon>
        <taxon>Sar</taxon>
        <taxon>Alveolata</taxon>
        <taxon>Ciliophora</taxon>
        <taxon>Intramacronucleata</taxon>
        <taxon>Oligohymenophorea</taxon>
        <taxon>Hymenostomatida</taxon>
        <taxon>Tetrahymenina</taxon>
        <taxon>Tetrahymenidae</taxon>
        <taxon>Tetrahymena</taxon>
    </lineage>
</organism>
<evidence type="ECO:0000259" key="1">
    <source>
        <dbReference type="Pfam" id="PF12237"/>
    </source>
</evidence>
<dbReference type="Proteomes" id="UP000009168">
    <property type="component" value="Unassembled WGS sequence"/>
</dbReference>
<dbReference type="AlphaFoldDB" id="Q23AF0"/>
<feature type="domain" description="PCIF1 WW" evidence="1">
    <location>
        <begin position="196"/>
        <end position="359"/>
    </location>
</feature>
<dbReference type="GO" id="GO:0099122">
    <property type="term" value="F:RNA polymerase II C-terminal domain binding"/>
    <property type="evidence" value="ECO:0007669"/>
    <property type="project" value="InterPro"/>
</dbReference>
<dbReference type="PANTHER" id="PTHR21727">
    <property type="entry name" value="PHOSPHORYLATED CTD INTERACTING FACTOR 1"/>
    <property type="match status" value="1"/>
</dbReference>
<keyword evidence="3" id="KW-1185">Reference proteome</keyword>
<name>Q23AF0_TETTS</name>
<dbReference type="InterPro" id="IPR039881">
    <property type="entry name" value="PCIF1-like"/>
</dbReference>
<dbReference type="GO" id="GO:0016422">
    <property type="term" value="F:mRNA (2'-O-methyladenosine-N6-)-methyltransferase activity"/>
    <property type="evidence" value="ECO:0007669"/>
    <property type="project" value="InterPro"/>
</dbReference>
<accession>Q23AF0</accession>
<dbReference type="EMBL" id="GG662724">
    <property type="protein sequence ID" value="EAR93542.1"/>
    <property type="molecule type" value="Genomic_DNA"/>
</dbReference>
<dbReference type="PANTHER" id="PTHR21727:SF0">
    <property type="entry name" value="MRNA (2'-O-METHYLADENOSINE-N(6)-)-METHYLTRANSFERASE"/>
    <property type="match status" value="1"/>
</dbReference>
<sequence length="413" mass="49476">MENSQEQIFFRFQSKNEISELLNQIMQFKQLFFERVCKQIEDDYEVNNIWSQFIIRYLQYPDYCLLFKNQIQITADYYLLQHLAKKGFDQQKDPLFLRDLELFNNQISSKFNLTMEKIAKDQEGLSQDFNLMIYKQKLSNADEYSFNISDYNMLQQRYQNFQTIQDEQDQSDQEEVNQLLSQEEQNKDLSISDQRSQGNNIAHKDTIMNQKIFLTLFWYDYIGIQNGQQWSLNSEVFDLLKQFLNINTEVFASPFNRNLENYFSLFESDKYFGSFGNFNKNYLNIQQNFQANPPFIDNLFTHFAAQILQILEINTQNNREIGCVIVFPWQDNQGYYQLQNSDYFIDEIELLKNAHYYTDQNSCSSIKSKFNTYILILGNTFFKDKYLQCPYLSDSIVQAFQIKKHNIKLLKQI</sequence>
<dbReference type="KEGG" id="tet:TTHERM_00426090"/>
<dbReference type="OrthoDB" id="193787at2759"/>